<sequence>MRNLVEDLRQITHVLDLDGWKGTKDSALWPKAAGEGFGAVLTNDAKQMQRPYEVEAIARSGIHRIQYPHKHAGLTGTGIAIATVCAALPGVLSLLTHATAQHLVVLTGIDPSPGSRYKLCVPSEIPPKFWPAS</sequence>
<organism evidence="1 2">
    <name type="scientific">Herbidospora solisilvae</name>
    <dbReference type="NCBI Taxonomy" id="2696284"/>
    <lineage>
        <taxon>Bacteria</taxon>
        <taxon>Bacillati</taxon>
        <taxon>Actinomycetota</taxon>
        <taxon>Actinomycetes</taxon>
        <taxon>Streptosporangiales</taxon>
        <taxon>Streptosporangiaceae</taxon>
        <taxon>Herbidospora</taxon>
    </lineage>
</organism>
<evidence type="ECO:0000313" key="2">
    <source>
        <dbReference type="Proteomes" id="UP000479526"/>
    </source>
</evidence>
<keyword evidence="2" id="KW-1185">Reference proteome</keyword>
<protein>
    <submittedName>
        <fullName evidence="1">Uncharacterized protein</fullName>
    </submittedName>
</protein>
<proteinExistence type="predicted"/>
<dbReference type="EMBL" id="WXEW01000003">
    <property type="protein sequence ID" value="NAS22163.1"/>
    <property type="molecule type" value="Genomic_DNA"/>
</dbReference>
<name>A0A7C9JDA6_9ACTN</name>
<dbReference type="Proteomes" id="UP000479526">
    <property type="component" value="Unassembled WGS sequence"/>
</dbReference>
<reference evidence="1 2" key="1">
    <citation type="submission" date="2020-01" db="EMBL/GenBank/DDBJ databases">
        <title>Herbidospora sp. NEAU-GS84 nov., a novel actinomycete isolated from soil.</title>
        <authorList>
            <person name="Han L."/>
        </authorList>
    </citation>
    <scope>NUCLEOTIDE SEQUENCE [LARGE SCALE GENOMIC DNA]</scope>
    <source>
        <strain evidence="1 2">NEAU-GS84</strain>
    </source>
</reference>
<comment type="caution">
    <text evidence="1">The sequence shown here is derived from an EMBL/GenBank/DDBJ whole genome shotgun (WGS) entry which is preliminary data.</text>
</comment>
<gene>
    <name evidence="1" type="ORF">GT755_10760</name>
</gene>
<evidence type="ECO:0000313" key="1">
    <source>
        <dbReference type="EMBL" id="NAS22163.1"/>
    </source>
</evidence>
<accession>A0A7C9JDA6</accession>
<dbReference type="AlphaFoldDB" id="A0A7C9JDA6"/>